<dbReference type="Proteomes" id="UP000249341">
    <property type="component" value="Unassembled WGS sequence"/>
</dbReference>
<comment type="caution">
    <text evidence="2">The sequence shown here is derived from an EMBL/GenBank/DDBJ whole genome shotgun (WGS) entry which is preliminary data.</text>
</comment>
<organism evidence="2 3">
    <name type="scientific">Actinoplanes lutulentus</name>
    <dbReference type="NCBI Taxonomy" id="1287878"/>
    <lineage>
        <taxon>Bacteria</taxon>
        <taxon>Bacillati</taxon>
        <taxon>Actinomycetota</taxon>
        <taxon>Actinomycetes</taxon>
        <taxon>Micromonosporales</taxon>
        <taxon>Micromonosporaceae</taxon>
        <taxon>Actinoplanes</taxon>
    </lineage>
</organism>
<protein>
    <recommendedName>
        <fullName evidence="4">DUF4345 domain-containing protein</fullName>
    </recommendedName>
</protein>
<reference evidence="2 3" key="1">
    <citation type="submission" date="2018-06" db="EMBL/GenBank/DDBJ databases">
        <title>Genomic Encyclopedia of Type Strains, Phase III (KMG-III): the genomes of soil and plant-associated and newly described type strains.</title>
        <authorList>
            <person name="Whitman W."/>
        </authorList>
    </citation>
    <scope>NUCLEOTIDE SEQUENCE [LARGE SCALE GENOMIC DNA]</scope>
    <source>
        <strain evidence="2 3">CGMCC 4.7090</strain>
    </source>
</reference>
<feature type="transmembrane region" description="Helical" evidence="1">
    <location>
        <begin position="51"/>
        <end position="71"/>
    </location>
</feature>
<evidence type="ECO:0000313" key="3">
    <source>
        <dbReference type="Proteomes" id="UP000249341"/>
    </source>
</evidence>
<dbReference type="RefSeq" id="WP_111651217.1">
    <property type="nucleotide sequence ID" value="NZ_JACHWI010000011.1"/>
</dbReference>
<keyword evidence="3" id="KW-1185">Reference proteome</keyword>
<evidence type="ECO:0000256" key="1">
    <source>
        <dbReference type="SAM" id="Phobius"/>
    </source>
</evidence>
<feature type="transmembrane region" description="Helical" evidence="1">
    <location>
        <begin position="12"/>
        <end position="31"/>
    </location>
</feature>
<feature type="transmembrane region" description="Helical" evidence="1">
    <location>
        <begin position="109"/>
        <end position="128"/>
    </location>
</feature>
<gene>
    <name evidence="2" type="ORF">B0I29_111158</name>
</gene>
<dbReference type="OrthoDB" id="74134at2"/>
<evidence type="ECO:0008006" key="4">
    <source>
        <dbReference type="Google" id="ProtNLM"/>
    </source>
</evidence>
<evidence type="ECO:0000313" key="2">
    <source>
        <dbReference type="EMBL" id="RAK34556.1"/>
    </source>
</evidence>
<accession>A0A327Z9A7</accession>
<dbReference type="AlphaFoldDB" id="A0A327Z9A7"/>
<keyword evidence="1" id="KW-0472">Membrane</keyword>
<keyword evidence="1" id="KW-1133">Transmembrane helix</keyword>
<keyword evidence="1" id="KW-0812">Transmembrane</keyword>
<dbReference type="EMBL" id="QLMJ01000011">
    <property type="protein sequence ID" value="RAK34556.1"/>
    <property type="molecule type" value="Genomic_DNA"/>
</dbReference>
<feature type="transmembrane region" description="Helical" evidence="1">
    <location>
        <begin position="78"/>
        <end position="97"/>
    </location>
</feature>
<name>A0A327Z9A7_9ACTN</name>
<proteinExistence type="predicted"/>
<sequence length="146" mass="16056">MTPESLKSWLRGGLLTLGTLQAFVSGWQYLFPVSFYNDFPTVRLDPPYNEHLVTDVGGLGLALAAMLFIAAWTRDTTVALTAVTGYLIYAGTHFLFHVTHFGNFSLTEAVGVGTGLGLEVALALLLLYTGRLLHRAERPQRDSLKR</sequence>